<gene>
    <name evidence="1" type="ORF">ASCRUDRAFT_75974</name>
</gene>
<dbReference type="Proteomes" id="UP000095038">
    <property type="component" value="Unassembled WGS sequence"/>
</dbReference>
<proteinExistence type="predicted"/>
<dbReference type="EMBL" id="KV454480">
    <property type="protein sequence ID" value="ODV61284.1"/>
    <property type="molecule type" value="Genomic_DNA"/>
</dbReference>
<dbReference type="RefSeq" id="XP_020047591.1">
    <property type="nucleotide sequence ID" value="XM_020193294.1"/>
</dbReference>
<sequence length="83" mass="9288">MTGTRHRGCSCLDSRAKVQPAPKLNTGFGLSDHRCGCMRRLRKRATSAFPEPRAVVRYLCAVRCVLCAICVRLRLFPVFGMDC</sequence>
<dbReference type="GeneID" id="30966930"/>
<protein>
    <submittedName>
        <fullName evidence="1">Uncharacterized protein</fullName>
    </submittedName>
</protein>
<evidence type="ECO:0000313" key="1">
    <source>
        <dbReference type="EMBL" id="ODV61284.1"/>
    </source>
</evidence>
<name>A0A1D2VHZ6_9ASCO</name>
<accession>A0A1D2VHZ6</accession>
<dbReference type="AlphaFoldDB" id="A0A1D2VHZ6"/>
<reference evidence="2" key="1">
    <citation type="submission" date="2016-05" db="EMBL/GenBank/DDBJ databases">
        <title>Comparative genomics of biotechnologically important yeasts.</title>
        <authorList>
            <consortium name="DOE Joint Genome Institute"/>
            <person name="Riley R."/>
            <person name="Haridas S."/>
            <person name="Wolfe K.H."/>
            <person name="Lopes M.R."/>
            <person name="Hittinger C.T."/>
            <person name="Goker M."/>
            <person name="Salamov A."/>
            <person name="Wisecaver J."/>
            <person name="Long T.M."/>
            <person name="Aerts A.L."/>
            <person name="Barry K."/>
            <person name="Choi C."/>
            <person name="Clum A."/>
            <person name="Coughlan A.Y."/>
            <person name="Deshpande S."/>
            <person name="Douglass A.P."/>
            <person name="Hanson S.J."/>
            <person name="Klenk H.-P."/>
            <person name="Labutti K."/>
            <person name="Lapidus A."/>
            <person name="Lindquist E."/>
            <person name="Lipzen A."/>
            <person name="Meier-Kolthoff J.P."/>
            <person name="Ohm R.A."/>
            <person name="Otillar R.P."/>
            <person name="Pangilinan J."/>
            <person name="Peng Y."/>
            <person name="Rokas A."/>
            <person name="Rosa C.A."/>
            <person name="Scheuner C."/>
            <person name="Sibirny A.A."/>
            <person name="Slot J.C."/>
            <person name="Stielow J.B."/>
            <person name="Sun H."/>
            <person name="Kurtzman C.P."/>
            <person name="Blackwell M."/>
            <person name="Grigoriev I.V."/>
            <person name="Jeffries T.W."/>
        </authorList>
    </citation>
    <scope>NUCLEOTIDE SEQUENCE [LARGE SCALE GENOMIC DNA]</scope>
    <source>
        <strain evidence="2">DSM 1968</strain>
    </source>
</reference>
<evidence type="ECO:0000313" key="2">
    <source>
        <dbReference type="Proteomes" id="UP000095038"/>
    </source>
</evidence>
<keyword evidence="2" id="KW-1185">Reference proteome</keyword>
<dbReference type="InParanoid" id="A0A1D2VHZ6"/>
<organism evidence="1 2">
    <name type="scientific">Ascoidea rubescens DSM 1968</name>
    <dbReference type="NCBI Taxonomy" id="1344418"/>
    <lineage>
        <taxon>Eukaryota</taxon>
        <taxon>Fungi</taxon>
        <taxon>Dikarya</taxon>
        <taxon>Ascomycota</taxon>
        <taxon>Saccharomycotina</taxon>
        <taxon>Saccharomycetes</taxon>
        <taxon>Ascoideaceae</taxon>
        <taxon>Ascoidea</taxon>
    </lineage>
</organism>